<keyword evidence="2" id="KW-0732">Signal</keyword>
<feature type="non-terminal residue" evidence="3">
    <location>
        <position position="559"/>
    </location>
</feature>
<sequence>MAMIVGLLAGPLDGSAMAATVDTTRNNAWTSFANNSITSYASWSGADGTIGVKLPDGKVSFAFSDTLRGPVTPEGFHPPFQTAGVFNSMVIADSTSASAALQTVRVLDEGNNWNAKPLVPADPGYKYWAGDGGVYGGRLVRFYTRLTAGPSGCFIVGEPKSTYVAKFDLTDPNGRPELPTYNAGASYAISPTFAPQHISWGTAILDDGGYTYIYGSEDDCGQPDRRLHIARVPTGQFNQPWEQVADLPMPNGLGSEFSVSKVGSTYQLITLKGNDRVIVAYPSSTPASFGGTPTVLYNLPVYKSSDLLQYAARMQPALTTSSEVVLSYNTNTVRVSKDGCVDENVLDASIYRPRFVRLSRSALPSASSAARTTTAAPFPPTATAARRGLVWNTQGLAGRPAAQATAQAMAAASVPIPIGSVVWGPRDACGANASPSNLTATKDPAPALTTKVTWTYKGPTVDTSVARWTPNEGWSALPLMLLGASPLPAVPAIQSPPLSVLSGTPQRVQWTDTPYAQSGQTIKYQLCIKPANRGMTPDVNDTDGRWQEGEPSPDCQFVS</sequence>
<evidence type="ECO:0000313" key="3">
    <source>
        <dbReference type="EMBL" id="MFD0689161.1"/>
    </source>
</evidence>
<evidence type="ECO:0000256" key="1">
    <source>
        <dbReference type="SAM" id="MobiDB-lite"/>
    </source>
</evidence>
<feature type="region of interest" description="Disordered" evidence="1">
    <location>
        <begin position="533"/>
        <end position="559"/>
    </location>
</feature>
<proteinExistence type="predicted"/>
<accession>A0ABW2XS37</accession>
<dbReference type="Proteomes" id="UP001597063">
    <property type="component" value="Unassembled WGS sequence"/>
</dbReference>
<protein>
    <submittedName>
        <fullName evidence="3">Uncharacterized protein</fullName>
    </submittedName>
</protein>
<gene>
    <name evidence="3" type="ORF">ACFQZM_32055</name>
</gene>
<reference evidence="4" key="1">
    <citation type="journal article" date="2019" name="Int. J. Syst. Evol. Microbiol.">
        <title>The Global Catalogue of Microorganisms (GCM) 10K type strain sequencing project: providing services to taxonomists for standard genome sequencing and annotation.</title>
        <authorList>
            <consortium name="The Broad Institute Genomics Platform"/>
            <consortium name="The Broad Institute Genome Sequencing Center for Infectious Disease"/>
            <person name="Wu L."/>
            <person name="Ma J."/>
        </authorList>
    </citation>
    <scope>NUCLEOTIDE SEQUENCE [LARGE SCALE GENOMIC DNA]</scope>
    <source>
        <strain evidence="4">JCM 9371</strain>
    </source>
</reference>
<feature type="chain" id="PRO_5045497141" evidence="2">
    <location>
        <begin position="19"/>
        <end position="559"/>
    </location>
</feature>
<name>A0ABW2XS37_9ACTN</name>
<evidence type="ECO:0000313" key="4">
    <source>
        <dbReference type="Proteomes" id="UP001597063"/>
    </source>
</evidence>
<comment type="caution">
    <text evidence="3">The sequence shown here is derived from an EMBL/GenBank/DDBJ whole genome shotgun (WGS) entry which is preliminary data.</text>
</comment>
<dbReference type="RefSeq" id="WP_378324532.1">
    <property type="nucleotide sequence ID" value="NZ_JBHTGP010000016.1"/>
</dbReference>
<dbReference type="EMBL" id="JBHTGP010000016">
    <property type="protein sequence ID" value="MFD0689161.1"/>
    <property type="molecule type" value="Genomic_DNA"/>
</dbReference>
<feature type="signal peptide" evidence="2">
    <location>
        <begin position="1"/>
        <end position="18"/>
    </location>
</feature>
<organism evidence="3 4">
    <name type="scientific">Actinomadura fibrosa</name>
    <dbReference type="NCBI Taxonomy" id="111802"/>
    <lineage>
        <taxon>Bacteria</taxon>
        <taxon>Bacillati</taxon>
        <taxon>Actinomycetota</taxon>
        <taxon>Actinomycetes</taxon>
        <taxon>Streptosporangiales</taxon>
        <taxon>Thermomonosporaceae</taxon>
        <taxon>Actinomadura</taxon>
    </lineage>
</organism>
<evidence type="ECO:0000256" key="2">
    <source>
        <dbReference type="SAM" id="SignalP"/>
    </source>
</evidence>
<keyword evidence="4" id="KW-1185">Reference proteome</keyword>